<protein>
    <recommendedName>
        <fullName evidence="5">Divergent polysaccharide deacetylase family protein</fullName>
    </recommendedName>
</protein>
<dbReference type="Gene3D" id="3.20.20.370">
    <property type="entry name" value="Glycoside hydrolase/deacetylase"/>
    <property type="match status" value="1"/>
</dbReference>
<evidence type="ECO:0000256" key="1">
    <source>
        <dbReference type="SAM" id="MobiDB-lite"/>
    </source>
</evidence>
<name>A0A2Z6AXS1_9BACT</name>
<evidence type="ECO:0000313" key="4">
    <source>
        <dbReference type="Proteomes" id="UP000269883"/>
    </source>
</evidence>
<dbReference type="SUPFAM" id="SSF88713">
    <property type="entry name" value="Glycoside hydrolase/deacetylase"/>
    <property type="match status" value="1"/>
</dbReference>
<dbReference type="Proteomes" id="UP000269883">
    <property type="component" value="Chromosome"/>
</dbReference>
<dbReference type="OrthoDB" id="9784811at2"/>
<dbReference type="AlphaFoldDB" id="A0A2Z6AXS1"/>
<keyword evidence="4" id="KW-1185">Reference proteome</keyword>
<feature type="compositionally biased region" description="Pro residues" evidence="1">
    <location>
        <begin position="72"/>
        <end position="90"/>
    </location>
</feature>
<dbReference type="RefSeq" id="WP_126377814.1">
    <property type="nucleotide sequence ID" value="NZ_AP017378.1"/>
</dbReference>
<dbReference type="KEGG" id="dfl:DFE_1313"/>
<gene>
    <name evidence="3" type="ORF">DFE_1313</name>
</gene>
<sequence>MNEDNGGKLPLLPDEPPPADPPSEGEDKATRRRAWLWGGVALGVVLAIILAGMFLRDAPGPEQANGIRMAADPPPVRQPHPMAPVQPPAAPEAAPTPNQTNGNGGGYRGFEETLGVPLERMVRQVDYALVETLLFTGYSPQAMSISEVRLERYHDEQYHFQALSIELEGGTDRFLSALTTALGKWAPEASLIRIGDAWQVTVVGQATHLLKFHVVAPELEAPEGGRLSVVIDDLGRSVRFANHLAELPFPVTFSVLPYEPHSAEVAQVAARDRIELLLHLPMEPKAYPEVNPGQGALFTTMGPDEIRQVLTTNLERVPGAAGVNNHMGSKFTQTSKAMAVVMQTLKGRNMFFLDSLTAPRSVGAREGLAAGLSVYKRNVFLDNIRDTNAILRQLEKAERIAATTGQAVAIGHPYPETLAALKTWGERQNRTVRVVPVRELKPLQP</sequence>
<keyword evidence="2" id="KW-1133">Transmembrane helix</keyword>
<evidence type="ECO:0000256" key="2">
    <source>
        <dbReference type="SAM" id="Phobius"/>
    </source>
</evidence>
<keyword evidence="2" id="KW-0472">Membrane</keyword>
<dbReference type="GO" id="GO:0005975">
    <property type="term" value="P:carbohydrate metabolic process"/>
    <property type="evidence" value="ECO:0007669"/>
    <property type="project" value="InterPro"/>
</dbReference>
<dbReference type="PANTHER" id="PTHR30105">
    <property type="entry name" value="UNCHARACTERIZED YIBQ-RELATED"/>
    <property type="match status" value="1"/>
</dbReference>
<proteinExistence type="predicted"/>
<dbReference type="PANTHER" id="PTHR30105:SF2">
    <property type="entry name" value="DIVERGENT POLYSACCHARIDE DEACETYLASE SUPERFAMILY"/>
    <property type="match status" value="1"/>
</dbReference>
<dbReference type="InterPro" id="IPR006837">
    <property type="entry name" value="Divergent_DAC"/>
</dbReference>
<feature type="region of interest" description="Disordered" evidence="1">
    <location>
        <begin position="1"/>
        <end position="30"/>
    </location>
</feature>
<evidence type="ECO:0008006" key="5">
    <source>
        <dbReference type="Google" id="ProtNLM"/>
    </source>
</evidence>
<dbReference type="InterPro" id="IPR011330">
    <property type="entry name" value="Glyco_hydro/deAcase_b/a-brl"/>
</dbReference>
<keyword evidence="2" id="KW-0812">Transmembrane</keyword>
<evidence type="ECO:0000313" key="3">
    <source>
        <dbReference type="EMBL" id="BBD08039.1"/>
    </source>
</evidence>
<organism evidence="3 4">
    <name type="scientific">Desulfovibrio ferrophilus</name>
    <dbReference type="NCBI Taxonomy" id="241368"/>
    <lineage>
        <taxon>Bacteria</taxon>
        <taxon>Pseudomonadati</taxon>
        <taxon>Thermodesulfobacteriota</taxon>
        <taxon>Desulfovibrionia</taxon>
        <taxon>Desulfovibrionales</taxon>
        <taxon>Desulfovibrionaceae</taxon>
        <taxon>Desulfovibrio</taxon>
    </lineage>
</organism>
<dbReference type="EMBL" id="AP017378">
    <property type="protein sequence ID" value="BBD08039.1"/>
    <property type="molecule type" value="Genomic_DNA"/>
</dbReference>
<dbReference type="Pfam" id="PF04748">
    <property type="entry name" value="Polysacc_deac_2"/>
    <property type="match status" value="1"/>
</dbReference>
<dbReference type="CDD" id="cd10936">
    <property type="entry name" value="CE4_DAC2"/>
    <property type="match status" value="1"/>
</dbReference>
<accession>A0A2Z6AXS1</accession>
<feature type="transmembrane region" description="Helical" evidence="2">
    <location>
        <begin position="34"/>
        <end position="55"/>
    </location>
</feature>
<reference evidence="3 4" key="1">
    <citation type="journal article" date="2018" name="Sci. Adv.">
        <title>Multi-heme cytochromes provide a pathway for survival in energy-limited environments.</title>
        <authorList>
            <person name="Deng X."/>
            <person name="Dohmae N."/>
            <person name="Nealson K.H."/>
            <person name="Hashimoto K."/>
            <person name="Okamoto A."/>
        </authorList>
    </citation>
    <scope>NUCLEOTIDE SEQUENCE [LARGE SCALE GENOMIC DNA]</scope>
    <source>
        <strain evidence="3 4">IS5</strain>
    </source>
</reference>
<feature type="region of interest" description="Disordered" evidence="1">
    <location>
        <begin position="65"/>
        <end position="110"/>
    </location>
</feature>